<sequence>MIAMIYAALLGGTSFVTGFPVAEKRTVTALDQAAFDEAQQRDDTATRAFSSVSITTSDGQCLFVDELSGDFRANLTPIQVGVCDGSDGQLWDVITAGKHDDQPGTMLIVSTMTQACFNFDPRRAAGNQVLLFSCGGRADGGGTVTDSQLFPFSGSAGPQSFSPENAPGTCLTVRGAVIDQATCNSADSHQSFTFGGAAASSAANTAASSTTTAVAVESPTATPTTAAATITSPPASSISTATVSTSASIISVLNPSAAAEANPRDDTATRAFSSVAIKSADGQCLFIDPTAGDFRENLVPIVLQPCDGSPNQQWDVITAGVHNDQPNSALIVSSLTQGCLNFDPRRAAGDTVIMFSCGGRADGGGAVTNSQLFAFTTGETSLTLQPENGSGDVCLVTNASGRLDQAPCSGDASQVFTIG</sequence>
<dbReference type="OrthoDB" id="5383818at2759"/>
<dbReference type="InterPro" id="IPR035992">
    <property type="entry name" value="Ricin_B-like_lectins"/>
</dbReference>
<keyword evidence="4" id="KW-1185">Reference proteome</keyword>
<name>A0A0D2FAE9_9EURO</name>
<feature type="signal peptide" evidence="1">
    <location>
        <begin position="1"/>
        <end position="18"/>
    </location>
</feature>
<dbReference type="GeneID" id="25327497"/>
<feature type="chain" id="PRO_5002241973" description="Ricin B lectin domain-containing protein" evidence="1">
    <location>
        <begin position="19"/>
        <end position="419"/>
    </location>
</feature>
<gene>
    <name evidence="3" type="ORF">PV05_05589</name>
</gene>
<feature type="domain" description="Ricin B lectin" evidence="2">
    <location>
        <begin position="50"/>
        <end position="195"/>
    </location>
</feature>
<dbReference type="AlphaFoldDB" id="A0A0D2FAE9"/>
<evidence type="ECO:0000256" key="1">
    <source>
        <dbReference type="SAM" id="SignalP"/>
    </source>
</evidence>
<dbReference type="Proteomes" id="UP000054342">
    <property type="component" value="Unassembled WGS sequence"/>
</dbReference>
<dbReference type="STRING" id="348802.A0A0D2FAE9"/>
<feature type="domain" description="Ricin B lectin" evidence="2">
    <location>
        <begin position="273"/>
        <end position="419"/>
    </location>
</feature>
<evidence type="ECO:0000313" key="4">
    <source>
        <dbReference type="Proteomes" id="UP000054342"/>
    </source>
</evidence>
<evidence type="ECO:0000313" key="3">
    <source>
        <dbReference type="EMBL" id="KIW56979.1"/>
    </source>
</evidence>
<dbReference type="SUPFAM" id="SSF50370">
    <property type="entry name" value="Ricin B-like lectins"/>
    <property type="match status" value="2"/>
</dbReference>
<keyword evidence="1" id="KW-0732">Signal</keyword>
<dbReference type="EMBL" id="KN847319">
    <property type="protein sequence ID" value="KIW56979.1"/>
    <property type="molecule type" value="Genomic_DNA"/>
</dbReference>
<dbReference type="HOGENOM" id="CLU_023261_0_0_1"/>
<organism evidence="3 4">
    <name type="scientific">Exophiala xenobiotica</name>
    <dbReference type="NCBI Taxonomy" id="348802"/>
    <lineage>
        <taxon>Eukaryota</taxon>
        <taxon>Fungi</taxon>
        <taxon>Dikarya</taxon>
        <taxon>Ascomycota</taxon>
        <taxon>Pezizomycotina</taxon>
        <taxon>Eurotiomycetes</taxon>
        <taxon>Chaetothyriomycetidae</taxon>
        <taxon>Chaetothyriales</taxon>
        <taxon>Herpotrichiellaceae</taxon>
        <taxon>Exophiala</taxon>
    </lineage>
</organism>
<evidence type="ECO:0000259" key="2">
    <source>
        <dbReference type="SMART" id="SM00458"/>
    </source>
</evidence>
<dbReference type="InterPro" id="IPR000772">
    <property type="entry name" value="Ricin_B_lectin"/>
</dbReference>
<reference evidence="3 4" key="1">
    <citation type="submission" date="2015-01" db="EMBL/GenBank/DDBJ databases">
        <title>The Genome Sequence of Exophiala xenobiotica CBS118157.</title>
        <authorList>
            <consortium name="The Broad Institute Genomics Platform"/>
            <person name="Cuomo C."/>
            <person name="de Hoog S."/>
            <person name="Gorbushina A."/>
            <person name="Stielow B."/>
            <person name="Teixiera M."/>
            <person name="Abouelleil A."/>
            <person name="Chapman S.B."/>
            <person name="Priest M."/>
            <person name="Young S.K."/>
            <person name="Wortman J."/>
            <person name="Nusbaum C."/>
            <person name="Birren B."/>
        </authorList>
    </citation>
    <scope>NUCLEOTIDE SEQUENCE [LARGE SCALE GENOMIC DNA]</scope>
    <source>
        <strain evidence="3 4">CBS 118157</strain>
    </source>
</reference>
<accession>A0A0D2FAE9</accession>
<dbReference type="PROSITE" id="PS50231">
    <property type="entry name" value="RICIN_B_LECTIN"/>
    <property type="match status" value="2"/>
</dbReference>
<dbReference type="Gene3D" id="2.80.10.50">
    <property type="match status" value="2"/>
</dbReference>
<dbReference type="RefSeq" id="XP_013317563.1">
    <property type="nucleotide sequence ID" value="XM_013462109.1"/>
</dbReference>
<protein>
    <recommendedName>
        <fullName evidence="2">Ricin B lectin domain-containing protein</fullName>
    </recommendedName>
</protein>
<proteinExistence type="predicted"/>
<dbReference type="SMART" id="SM00458">
    <property type="entry name" value="RICIN"/>
    <property type="match status" value="2"/>
</dbReference>
<dbReference type="CDD" id="cd00161">
    <property type="entry name" value="beta-trefoil_Ricin-like"/>
    <property type="match status" value="2"/>
</dbReference>